<evidence type="ECO:0000313" key="2">
    <source>
        <dbReference type="Proteomes" id="UP001497644"/>
    </source>
</evidence>
<dbReference type="AlphaFoldDB" id="A0AAV2P2P7"/>
<proteinExistence type="predicted"/>
<dbReference type="Proteomes" id="UP001497644">
    <property type="component" value="Chromosome 6"/>
</dbReference>
<organism evidence="1 2">
    <name type="scientific">Lasius platythorax</name>
    <dbReference type="NCBI Taxonomy" id="488582"/>
    <lineage>
        <taxon>Eukaryota</taxon>
        <taxon>Metazoa</taxon>
        <taxon>Ecdysozoa</taxon>
        <taxon>Arthropoda</taxon>
        <taxon>Hexapoda</taxon>
        <taxon>Insecta</taxon>
        <taxon>Pterygota</taxon>
        <taxon>Neoptera</taxon>
        <taxon>Endopterygota</taxon>
        <taxon>Hymenoptera</taxon>
        <taxon>Apocrita</taxon>
        <taxon>Aculeata</taxon>
        <taxon>Formicoidea</taxon>
        <taxon>Formicidae</taxon>
        <taxon>Formicinae</taxon>
        <taxon>Lasius</taxon>
        <taxon>Lasius</taxon>
    </lineage>
</organism>
<keyword evidence="2" id="KW-1185">Reference proteome</keyword>
<reference evidence="1" key="1">
    <citation type="submission" date="2024-04" db="EMBL/GenBank/DDBJ databases">
        <authorList>
            <consortium name="Molecular Ecology Group"/>
        </authorList>
    </citation>
    <scope>NUCLEOTIDE SEQUENCE</scope>
</reference>
<protein>
    <submittedName>
        <fullName evidence="1">Uncharacterized protein</fullName>
    </submittedName>
</protein>
<name>A0AAV2P2P7_9HYME</name>
<gene>
    <name evidence="1" type="ORF">LPLAT_LOCUS11319</name>
</gene>
<sequence length="117" mass="13361">MIIDPIPYIGTPVEKIITSGIYQHSHGTVKLDGTSLLSIDSKEKSLESLKCLIGRPIALCFLVLNKNLSAIQTKINENIDWLNQIFREEKEQWKTLLITSKNVFHNSKYSYIIKKIS</sequence>
<dbReference type="EMBL" id="OZ034829">
    <property type="protein sequence ID" value="CAL1685918.1"/>
    <property type="molecule type" value="Genomic_DNA"/>
</dbReference>
<accession>A0AAV2P2P7</accession>
<evidence type="ECO:0000313" key="1">
    <source>
        <dbReference type="EMBL" id="CAL1685918.1"/>
    </source>
</evidence>